<dbReference type="EMBL" id="SEZN01000057">
    <property type="protein sequence ID" value="RYU60201.1"/>
    <property type="molecule type" value="Genomic_DNA"/>
</dbReference>
<dbReference type="Pfam" id="PF13589">
    <property type="entry name" value="HATPase_c_3"/>
    <property type="match status" value="1"/>
</dbReference>
<dbReference type="Proteomes" id="UP000294063">
    <property type="component" value="Unassembled WGS sequence"/>
</dbReference>
<dbReference type="GO" id="GO:0000160">
    <property type="term" value="P:phosphorelay signal transduction system"/>
    <property type="evidence" value="ECO:0007669"/>
    <property type="project" value="UniProtKB-KW"/>
</dbReference>
<proteinExistence type="predicted"/>
<evidence type="ECO:0000256" key="5">
    <source>
        <dbReference type="ARBA" id="ARBA00022840"/>
    </source>
</evidence>
<dbReference type="InterPro" id="IPR003594">
    <property type="entry name" value="HATPase_dom"/>
</dbReference>
<dbReference type="GO" id="GO:0005524">
    <property type="term" value="F:ATP binding"/>
    <property type="evidence" value="ECO:0007669"/>
    <property type="project" value="UniProtKB-KW"/>
</dbReference>
<dbReference type="PANTHER" id="PTHR43065">
    <property type="entry name" value="SENSOR HISTIDINE KINASE"/>
    <property type="match status" value="1"/>
</dbReference>
<keyword evidence="11" id="KW-1185">Reference proteome</keyword>
<evidence type="ECO:0000256" key="3">
    <source>
        <dbReference type="ARBA" id="ARBA00022741"/>
    </source>
</evidence>
<keyword evidence="2" id="KW-0808">Transferase</keyword>
<evidence type="ECO:0000313" key="8">
    <source>
        <dbReference type="EMBL" id="RYU54861.1"/>
    </source>
</evidence>
<keyword evidence="5" id="KW-0067">ATP-binding</keyword>
<reference evidence="10 11" key="1">
    <citation type="submission" date="2019-02" db="EMBL/GenBank/DDBJ databases">
        <title>Genome sequences of Aliivibrio finisterrensis strains from farmed Atlantic salmon.</title>
        <authorList>
            <person name="Bowman J.P."/>
        </authorList>
    </citation>
    <scope>NUCLEOTIDE SEQUENCE [LARGE SCALE GENOMIC DNA]</scope>
    <source>
        <strain evidence="9 11">A21</strain>
        <strain evidence="8 10">A46</strain>
    </source>
</reference>
<dbReference type="RefSeq" id="WP_130046730.1">
    <property type="nucleotide sequence ID" value="NZ_SEZK01000001.1"/>
</dbReference>
<evidence type="ECO:0000256" key="4">
    <source>
        <dbReference type="ARBA" id="ARBA00022777"/>
    </source>
</evidence>
<evidence type="ECO:0000313" key="9">
    <source>
        <dbReference type="EMBL" id="RYU60201.1"/>
    </source>
</evidence>
<dbReference type="Pfam" id="PF02518">
    <property type="entry name" value="HATPase_c"/>
    <property type="match status" value="1"/>
</dbReference>
<comment type="caution">
    <text evidence="8">The sequence shown here is derived from an EMBL/GenBank/DDBJ whole genome shotgun (WGS) entry which is preliminary data.</text>
</comment>
<evidence type="ECO:0000259" key="7">
    <source>
        <dbReference type="PROSITE" id="PS50109"/>
    </source>
</evidence>
<keyword evidence="4 8" id="KW-0418">Kinase</keyword>
<accession>A0A4Q5KY80</accession>
<dbReference type="InterPro" id="IPR036890">
    <property type="entry name" value="HATPase_C_sf"/>
</dbReference>
<protein>
    <submittedName>
        <fullName evidence="8">Sensor histidine kinase</fullName>
    </submittedName>
</protein>
<keyword evidence="6" id="KW-0902">Two-component regulatory system</keyword>
<keyword evidence="3" id="KW-0547">Nucleotide-binding</keyword>
<dbReference type="AlphaFoldDB" id="A0A4Q5KY80"/>
<dbReference type="GO" id="GO:0016301">
    <property type="term" value="F:kinase activity"/>
    <property type="evidence" value="ECO:0007669"/>
    <property type="project" value="UniProtKB-KW"/>
</dbReference>
<dbReference type="PANTHER" id="PTHR43065:SF10">
    <property type="entry name" value="PEROXIDE STRESS-ACTIVATED HISTIDINE KINASE MAK3"/>
    <property type="match status" value="1"/>
</dbReference>
<dbReference type="Gene3D" id="3.30.565.10">
    <property type="entry name" value="Histidine kinase-like ATPase, C-terminal domain"/>
    <property type="match status" value="2"/>
</dbReference>
<evidence type="ECO:0000256" key="1">
    <source>
        <dbReference type="ARBA" id="ARBA00022553"/>
    </source>
</evidence>
<sequence length="776" mass="87316">MAKLKPRARLIRTIGDKLISGPEAAIIELVKNSYDADSPSVSIHISPPIHQNPNDLNSAIIKDGSISISDSGHGMTAHDIEHIWFEPATDEKAKATHSRSGKRALTGAKGVGRFATASLGQSMELVSVSKHENILKKCRVCIDWNIFEKAKYLEEIDIDIEDLIPEPDDITGVTIIVSGLNNVWGQERLKSLIQELRRLATPKQDEKDEFTITLNLSDYTITDEKLEYLKELKSAKNRSEVPKKMFSPYNFDGTNLVLSNNENLDSMIRVQDNPNEDTCVDIALNPYSLGDHCHYKVEGNFDKDGKFQGDFSIVRGDNKKQAVSLDAPSMSESEHTCGELKVNLRIFDLEVDSVKDLINKMGLDYKKYFTLRSARDFISEGTGVGIYRNGFRVRPYGHHAHDWLKLEKRRVQDPSHKIGHNQLAGEIYVQGEWESMLVERSSREGLEENGAFNRLKSLITNLLQHIEVERFSFREKAGIARKPKKDFVKAYKVASLEKVSKAIESVQNLSPEDKDRIYVEVNKSSKEMERILDGMREYTNLLESRATLGNVVAELLHEGRSYVSSISGARDFFKEFESHIGEQSIMGEIARNDIPSEIQNLDDGCAGISKLFKDLDPISGRKRGKPNLFNILDVVERVERITKTERTDSEVFIKYDIDSSLSAFGYEGDLQGALINLVLNASHWLSTVEREERYVSIIATTQHNQVYIDVINNGPLINELHYEHLFEPGFSLKSKGHGLGLAIAKEALINSGGTLSFADKAELTTFKITLPKEEIK</sequence>
<dbReference type="SUPFAM" id="SSF55874">
    <property type="entry name" value="ATPase domain of HSP90 chaperone/DNA topoisomerase II/histidine kinase"/>
    <property type="match status" value="2"/>
</dbReference>
<dbReference type="Proteomes" id="UP000294166">
    <property type="component" value="Unassembled WGS sequence"/>
</dbReference>
<name>A0A4Q5KY80_9GAMM</name>
<evidence type="ECO:0000256" key="6">
    <source>
        <dbReference type="ARBA" id="ARBA00023012"/>
    </source>
</evidence>
<dbReference type="PROSITE" id="PS50109">
    <property type="entry name" value="HIS_KIN"/>
    <property type="match status" value="1"/>
</dbReference>
<gene>
    <name evidence="9" type="ORF">ERW53_19490</name>
    <name evidence="8" type="ORF">ERW57_01040</name>
</gene>
<dbReference type="SMART" id="SM00387">
    <property type="entry name" value="HATPase_c"/>
    <property type="match status" value="1"/>
</dbReference>
<evidence type="ECO:0000256" key="2">
    <source>
        <dbReference type="ARBA" id="ARBA00022679"/>
    </source>
</evidence>
<organism evidence="8 10">
    <name type="scientific">Aliivibrio finisterrensis</name>
    <dbReference type="NCBI Taxonomy" id="511998"/>
    <lineage>
        <taxon>Bacteria</taxon>
        <taxon>Pseudomonadati</taxon>
        <taxon>Pseudomonadota</taxon>
        <taxon>Gammaproteobacteria</taxon>
        <taxon>Vibrionales</taxon>
        <taxon>Vibrionaceae</taxon>
        <taxon>Aliivibrio</taxon>
    </lineage>
</organism>
<evidence type="ECO:0000313" key="11">
    <source>
        <dbReference type="Proteomes" id="UP000294166"/>
    </source>
</evidence>
<dbReference type="InterPro" id="IPR005467">
    <property type="entry name" value="His_kinase_dom"/>
</dbReference>
<feature type="domain" description="Histidine kinase" evidence="7">
    <location>
        <begin position="554"/>
        <end position="774"/>
    </location>
</feature>
<dbReference type="EMBL" id="SEZK01000001">
    <property type="protein sequence ID" value="RYU54861.1"/>
    <property type="molecule type" value="Genomic_DNA"/>
</dbReference>
<keyword evidence="1" id="KW-0597">Phosphoprotein</keyword>
<evidence type="ECO:0000313" key="10">
    <source>
        <dbReference type="Proteomes" id="UP000294063"/>
    </source>
</evidence>